<proteinExistence type="predicted"/>
<gene>
    <name evidence="2" type="ORF">H8909_12990</name>
</gene>
<feature type="domain" description="Transposase for insertion sequence element IS21-like C-terminal" evidence="1">
    <location>
        <begin position="67"/>
        <end position="119"/>
    </location>
</feature>
<dbReference type="Pfam" id="PF22483">
    <property type="entry name" value="Mu-transpos_C_2"/>
    <property type="match status" value="1"/>
</dbReference>
<organism evidence="2 3">
    <name type="scientific">Catenibacterium faecis</name>
    <dbReference type="NCBI Taxonomy" id="2764323"/>
    <lineage>
        <taxon>Bacteria</taxon>
        <taxon>Bacillati</taxon>
        <taxon>Bacillota</taxon>
        <taxon>Erysipelotrichia</taxon>
        <taxon>Erysipelotrichales</taxon>
        <taxon>Coprobacillaceae</taxon>
        <taxon>Catenibacterium</taxon>
    </lineage>
</organism>
<reference evidence="2 3" key="1">
    <citation type="submission" date="2020-08" db="EMBL/GenBank/DDBJ databases">
        <authorList>
            <person name="Liu C."/>
            <person name="Sun Q."/>
        </authorList>
    </citation>
    <scope>NUCLEOTIDE SEQUENCE [LARGE SCALE GENOMIC DNA]</scope>
    <source>
        <strain evidence="2 3">NSJ-22</strain>
    </source>
</reference>
<dbReference type="Proteomes" id="UP000603474">
    <property type="component" value="Unassembled WGS sequence"/>
</dbReference>
<name>A0ABR7KEG2_9FIRM</name>
<dbReference type="InterPro" id="IPR054353">
    <property type="entry name" value="IstA-like_C"/>
</dbReference>
<comment type="caution">
    <text evidence="2">The sequence shown here is derived from an EMBL/GenBank/DDBJ whole genome shotgun (WGS) entry which is preliminary data.</text>
</comment>
<protein>
    <recommendedName>
        <fullName evidence="1">Transposase for insertion sequence element IS21-like C-terminal domain-containing protein</fullName>
    </recommendedName>
</protein>
<dbReference type="EMBL" id="JACRWG010000124">
    <property type="protein sequence ID" value="MBC6011103.1"/>
    <property type="molecule type" value="Genomic_DNA"/>
</dbReference>
<evidence type="ECO:0000313" key="2">
    <source>
        <dbReference type="EMBL" id="MBC6011103.1"/>
    </source>
</evidence>
<sequence length="285" mass="33607">MDWLRSYSGEFDSIEELQKIVDKLNVKMNTNICQGTGMSPCLLFIKEKEYLTPLPDRTVLDGYLSPHKVKVSSQQLVYFNGAQYSVDRKYIDEYVSIETFDDMLQIYYKGKLIQVHTISRNPINYTKKHYEQSISKQLAGNKDFSKVVANNLSIMDKLLDAREIVLTRNDALKSYDHMIAYLVSQESLSSWIKRFIQTLNKEERKIFYTEVSKILPYITDEEQFFAALKKSANKKELKILRVNLWGFDIMDIYNFLSQEGYDSIYQAFEKETTNYLRTYRMEMED</sequence>
<accession>A0ABR7KEG2</accession>
<keyword evidence="3" id="KW-1185">Reference proteome</keyword>
<evidence type="ECO:0000259" key="1">
    <source>
        <dbReference type="Pfam" id="PF22483"/>
    </source>
</evidence>
<evidence type="ECO:0000313" key="3">
    <source>
        <dbReference type="Proteomes" id="UP000603474"/>
    </source>
</evidence>